<organism evidence="1 2">
    <name type="scientific">Gordonia jinhuaensis</name>
    <dbReference type="NCBI Taxonomy" id="1517702"/>
    <lineage>
        <taxon>Bacteria</taxon>
        <taxon>Bacillati</taxon>
        <taxon>Actinomycetota</taxon>
        <taxon>Actinomycetes</taxon>
        <taxon>Mycobacteriales</taxon>
        <taxon>Gordoniaceae</taxon>
        <taxon>Gordonia</taxon>
    </lineage>
</organism>
<proteinExistence type="predicted"/>
<reference evidence="1" key="1">
    <citation type="journal article" date="2014" name="Int. J. Syst. Evol. Microbiol.">
        <title>Complete genome sequence of Corynebacterium casei LMG S-19264T (=DSM 44701T), isolated from a smear-ripened cheese.</title>
        <authorList>
            <consortium name="US DOE Joint Genome Institute (JGI-PGF)"/>
            <person name="Walter F."/>
            <person name="Albersmeier A."/>
            <person name="Kalinowski J."/>
            <person name="Ruckert C."/>
        </authorList>
    </citation>
    <scope>NUCLEOTIDE SEQUENCE</scope>
    <source>
        <strain evidence="1">CGMCC 1.12827</strain>
    </source>
</reference>
<dbReference type="Proteomes" id="UP000621454">
    <property type="component" value="Unassembled WGS sequence"/>
</dbReference>
<evidence type="ECO:0000313" key="1">
    <source>
        <dbReference type="EMBL" id="GGB29102.1"/>
    </source>
</evidence>
<name>A0A916T3M2_9ACTN</name>
<dbReference type="AlphaFoldDB" id="A0A916T3M2"/>
<dbReference type="EMBL" id="BMGC01000008">
    <property type="protein sequence ID" value="GGB29102.1"/>
    <property type="molecule type" value="Genomic_DNA"/>
</dbReference>
<keyword evidence="2" id="KW-1185">Reference proteome</keyword>
<gene>
    <name evidence="1" type="ORF">GCM10011489_16570</name>
</gene>
<reference evidence="1" key="2">
    <citation type="submission" date="2020-09" db="EMBL/GenBank/DDBJ databases">
        <authorList>
            <person name="Sun Q."/>
            <person name="Zhou Y."/>
        </authorList>
    </citation>
    <scope>NUCLEOTIDE SEQUENCE</scope>
    <source>
        <strain evidence="1">CGMCC 1.12827</strain>
    </source>
</reference>
<accession>A0A916T3M2</accession>
<sequence>MHTRSRPATRVPDGTSGSDLREIVRRAVVSGAGEVSTEALLREIGSGRYRVEVAEVGQYL</sequence>
<protein>
    <submittedName>
        <fullName evidence="1">Uncharacterized protein</fullName>
    </submittedName>
</protein>
<evidence type="ECO:0000313" key="2">
    <source>
        <dbReference type="Proteomes" id="UP000621454"/>
    </source>
</evidence>
<comment type="caution">
    <text evidence="1">The sequence shown here is derived from an EMBL/GenBank/DDBJ whole genome shotgun (WGS) entry which is preliminary data.</text>
</comment>